<feature type="signal peptide" evidence="8">
    <location>
        <begin position="1"/>
        <end position="20"/>
    </location>
</feature>
<dbReference type="Proteomes" id="UP000185478">
    <property type="component" value="Chromosome"/>
</dbReference>
<dbReference type="SMART" id="SM00909">
    <property type="entry name" value="Germane"/>
    <property type="match status" value="1"/>
</dbReference>
<dbReference type="RefSeq" id="WP_075725037.1">
    <property type="nucleotide sequence ID" value="NZ_CP009245.1"/>
</dbReference>
<comment type="similarity">
    <text evidence="6">Belongs to the LpqB lipoprotein family.</text>
</comment>
<protein>
    <recommendedName>
        <fullName evidence="6">Lipoprotein LpqB</fullName>
    </recommendedName>
</protein>
<feature type="domain" description="GerMN" evidence="9">
    <location>
        <begin position="201"/>
        <end position="283"/>
    </location>
</feature>
<dbReference type="HAMAP" id="MF_01373">
    <property type="entry name" value="LpqB_lipoprot"/>
    <property type="match status" value="1"/>
</dbReference>
<evidence type="ECO:0000313" key="11">
    <source>
        <dbReference type="Proteomes" id="UP000185478"/>
    </source>
</evidence>
<keyword evidence="1 6" id="KW-1003">Cell membrane</keyword>
<keyword evidence="11" id="KW-1185">Reference proteome</keyword>
<proteinExistence type="inferred from homology"/>
<dbReference type="EMBL" id="CP009245">
    <property type="protein sequence ID" value="APT84193.1"/>
    <property type="molecule type" value="Genomic_DNA"/>
</dbReference>
<reference evidence="10 11" key="1">
    <citation type="submission" date="2014-08" db="EMBL/GenBank/DDBJ databases">
        <title>Complete genome sequence of Corynebacterium aquilae S-613T(T) (=DSM 44791(T)), isolated from the choana of a healthy golden eagle.</title>
        <authorList>
            <person name="Ruckert C."/>
            <person name="Albersmeier A."/>
            <person name="Winkler A."/>
            <person name="Kalinowski J."/>
        </authorList>
    </citation>
    <scope>NUCLEOTIDE SEQUENCE [LARGE SCALE GENOMIC DNA]</scope>
    <source>
        <strain evidence="10 11">S-613</strain>
    </source>
</reference>
<comment type="subcellular location">
    <subcellularLocation>
        <location evidence="6">Cell membrane</location>
        <topology evidence="6">Lipid-anchor</topology>
    </subcellularLocation>
</comment>
<evidence type="ECO:0000256" key="3">
    <source>
        <dbReference type="ARBA" id="ARBA00023136"/>
    </source>
</evidence>
<dbReference type="KEGG" id="caqu:CAQU_02905"/>
<name>A0A1L7CEJ8_9CORY</name>
<evidence type="ECO:0000256" key="5">
    <source>
        <dbReference type="ARBA" id="ARBA00023288"/>
    </source>
</evidence>
<dbReference type="STRING" id="1431546.CAQU_02905"/>
<dbReference type="InterPro" id="IPR019606">
    <property type="entry name" value="GerMN"/>
</dbReference>
<evidence type="ECO:0000313" key="10">
    <source>
        <dbReference type="EMBL" id="APT84193.1"/>
    </source>
</evidence>
<dbReference type="SUPFAM" id="SSF101898">
    <property type="entry name" value="NHL repeat"/>
    <property type="match status" value="1"/>
</dbReference>
<dbReference type="InterPro" id="IPR059026">
    <property type="entry name" value="LpqB_N"/>
</dbReference>
<gene>
    <name evidence="6" type="primary">lpqB</name>
    <name evidence="10" type="ORF">CAQU_02905</name>
</gene>
<keyword evidence="3 6" id="KW-0472">Membrane</keyword>
<evidence type="ECO:0000256" key="8">
    <source>
        <dbReference type="SAM" id="SignalP"/>
    </source>
</evidence>
<dbReference type="InterPro" id="IPR023959">
    <property type="entry name" value="LpqB"/>
</dbReference>
<keyword evidence="2 6" id="KW-0732">Signal</keyword>
<dbReference type="NCBIfam" id="NF010141">
    <property type="entry name" value="PRK13616.1"/>
    <property type="match status" value="1"/>
</dbReference>
<dbReference type="Pfam" id="PF10646">
    <property type="entry name" value="Germane"/>
    <property type="match status" value="1"/>
</dbReference>
<evidence type="ECO:0000256" key="6">
    <source>
        <dbReference type="HAMAP-Rule" id="MF_01373"/>
    </source>
</evidence>
<evidence type="ECO:0000256" key="7">
    <source>
        <dbReference type="SAM" id="MobiDB-lite"/>
    </source>
</evidence>
<feature type="chain" id="PRO_5039213064" description="Lipoprotein LpqB" evidence="8">
    <location>
        <begin position="21"/>
        <end position="575"/>
    </location>
</feature>
<organism evidence="10 11">
    <name type="scientific">Corynebacterium aquilae DSM 44791</name>
    <dbReference type="NCBI Taxonomy" id="1431546"/>
    <lineage>
        <taxon>Bacteria</taxon>
        <taxon>Bacillati</taxon>
        <taxon>Actinomycetota</taxon>
        <taxon>Actinomycetes</taxon>
        <taxon>Mycobacteriales</taxon>
        <taxon>Corynebacteriaceae</taxon>
        <taxon>Corynebacterium</taxon>
    </lineage>
</organism>
<dbReference type="Pfam" id="PF10647">
    <property type="entry name" value="Gmad1"/>
    <property type="match status" value="1"/>
</dbReference>
<keyword evidence="5 6" id="KW-0449">Lipoprotein</keyword>
<sequence length="575" mass="60148">MTAHKAAHATLAVLTALSVASCTSLPGDGSPQVLRSYQPALPSEDNASPVDGREPDLLLRDFFAACGRPTGGHQVARSYLTTRAAESWNDAAGTTVVDRIDINAQAGGTDDKITYVIRGGVIGALGTGGTFTPKPGETEAIIELVKVDGQWRIDSLPQGVLLERTELQNNFSPQNLFFFDSTGRFLVRDRRWVYTRQPQLDTALISLLMEGPKGLLAPGVETAVPPGATLVGYDGAYKFSGFGNLSPEARHKFAAQVIWTLAKGGITGPYRIELDGAPIDPNVPDLDVEDVAEFNPSAASTAVAPLYALSNGSLVKAEGDSLVPEGNGLGSSGKLQSAAVSVSGELSAGVLVDGADEAQRSTLLVGPPSGGLTDVLQARTLTSPSFEYDAIALWTVSDGRAIVRIARSTTTGEMTQQAVQVPFLDEDEHRDLNIDELKLSPAGVRAAMIIDGNVYVGTVSRPGPGERRMDNVVQVAPAIGASAVSIDWMHDGSIIVGTSEADTPVWRVEPDGSGATPLPSGNITAPVTAVATSSTTLFITDARAALQLPINSNSSAFWREVPSLVGTRATPIVGS</sequence>
<dbReference type="Pfam" id="PF25976">
    <property type="entry name" value="LpqB_N"/>
    <property type="match status" value="1"/>
</dbReference>
<feature type="region of interest" description="Disordered" evidence="7">
    <location>
        <begin position="33"/>
        <end position="52"/>
    </location>
</feature>
<evidence type="ECO:0000256" key="4">
    <source>
        <dbReference type="ARBA" id="ARBA00023139"/>
    </source>
</evidence>
<dbReference type="InterPro" id="IPR018910">
    <property type="entry name" value="LpqB_C"/>
</dbReference>
<dbReference type="GO" id="GO:0005886">
    <property type="term" value="C:plasma membrane"/>
    <property type="evidence" value="ECO:0007669"/>
    <property type="project" value="UniProtKB-SubCell"/>
</dbReference>
<dbReference type="PROSITE" id="PS51257">
    <property type="entry name" value="PROKAR_LIPOPROTEIN"/>
    <property type="match status" value="1"/>
</dbReference>
<evidence type="ECO:0000256" key="1">
    <source>
        <dbReference type="ARBA" id="ARBA00022475"/>
    </source>
</evidence>
<keyword evidence="4 6" id="KW-0564">Palmitate</keyword>
<accession>A0A1L7CEJ8</accession>
<evidence type="ECO:0000259" key="9">
    <source>
        <dbReference type="SMART" id="SM00909"/>
    </source>
</evidence>
<evidence type="ECO:0000256" key="2">
    <source>
        <dbReference type="ARBA" id="ARBA00022729"/>
    </source>
</evidence>
<dbReference type="AlphaFoldDB" id="A0A1L7CEJ8"/>
<dbReference type="OrthoDB" id="3226781at2"/>